<dbReference type="AlphaFoldDB" id="A0AAQ3Q0G1"/>
<accession>A0AAQ3Q0G1</accession>
<dbReference type="Proteomes" id="UP001327560">
    <property type="component" value="Chromosome 1"/>
</dbReference>
<dbReference type="PANTHER" id="PTHR28106:SF1">
    <property type="entry name" value="MITOCHONDRIAL ATPASE COMPLEX SUBUNIT ATP10"/>
    <property type="match status" value="1"/>
</dbReference>
<reference evidence="1 2" key="1">
    <citation type="submission" date="2023-10" db="EMBL/GenBank/DDBJ databases">
        <title>Chromosome-scale genome assembly provides insights into flower coloration mechanisms of Canna indica.</title>
        <authorList>
            <person name="Li C."/>
        </authorList>
    </citation>
    <scope>NUCLEOTIDE SEQUENCE [LARGE SCALE GENOMIC DNA]</scope>
    <source>
        <tissue evidence="1">Flower</tissue>
    </source>
</reference>
<name>A0AAQ3Q0G1_9LILI</name>
<keyword evidence="2" id="KW-1185">Reference proteome</keyword>
<dbReference type="InterPro" id="IPR007849">
    <property type="entry name" value="ATP10"/>
</dbReference>
<evidence type="ECO:0000313" key="1">
    <source>
        <dbReference type="EMBL" id="WOK93938.1"/>
    </source>
</evidence>
<evidence type="ECO:0008006" key="3">
    <source>
        <dbReference type="Google" id="ProtNLM"/>
    </source>
</evidence>
<dbReference type="GO" id="GO:0005743">
    <property type="term" value="C:mitochondrial inner membrane"/>
    <property type="evidence" value="ECO:0007669"/>
    <property type="project" value="TreeGrafter"/>
</dbReference>
<dbReference type="GO" id="GO:0033615">
    <property type="term" value="P:mitochondrial proton-transporting ATP synthase complex assembly"/>
    <property type="evidence" value="ECO:0007669"/>
    <property type="project" value="TreeGrafter"/>
</dbReference>
<dbReference type="EMBL" id="CP136890">
    <property type="protein sequence ID" value="WOK93938.1"/>
    <property type="molecule type" value="Genomic_DNA"/>
</dbReference>
<dbReference type="PANTHER" id="PTHR28106">
    <property type="entry name" value="MITOCHONDRIAL ATPASE COMPLEX SUBUNIT ATP10"/>
    <property type="match status" value="1"/>
</dbReference>
<protein>
    <recommendedName>
        <fullName evidence="3">AT1G08220-like protein</fullName>
    </recommendedName>
</protein>
<organism evidence="1 2">
    <name type="scientific">Canna indica</name>
    <name type="common">Indian-shot</name>
    <dbReference type="NCBI Taxonomy" id="4628"/>
    <lineage>
        <taxon>Eukaryota</taxon>
        <taxon>Viridiplantae</taxon>
        <taxon>Streptophyta</taxon>
        <taxon>Embryophyta</taxon>
        <taxon>Tracheophyta</taxon>
        <taxon>Spermatophyta</taxon>
        <taxon>Magnoliopsida</taxon>
        <taxon>Liliopsida</taxon>
        <taxon>Zingiberales</taxon>
        <taxon>Cannaceae</taxon>
        <taxon>Canna</taxon>
    </lineage>
</organism>
<evidence type="ECO:0000313" key="2">
    <source>
        <dbReference type="Proteomes" id="UP001327560"/>
    </source>
</evidence>
<gene>
    <name evidence="1" type="ORF">Cni_G02639</name>
</gene>
<dbReference type="Pfam" id="PF05176">
    <property type="entry name" value="ATP-synt_10"/>
    <property type="match status" value="1"/>
</dbReference>
<proteinExistence type="predicted"/>
<sequence length="264" mass="30103">MMMLRRLAVHSSTFITASVFHTAEKIHIPIFGKQPLPSQTFLRTFLGLHQFVNKEAIQKERARIKDELSRGYFADIAEIHKNNGKIASANKTIIPSLAAIEFPELQVNFSDGRCMKLPTTPEQPVAETSQMPDPCVSLLCLSFRANSQKMAESWTLPVLDSFGGAGSVQIYEVSFVDSWLFSLGPARRIFLKMVRKSNNPQRQIVYSFGDHYYFRKKLQIVNLLTGYIFLLDRLGRIRWQGFGYATEEELSWLLSCTSNLLDEK</sequence>